<organism evidence="2 3">
    <name type="scientific">Bacillus aerolatus</name>
    <dbReference type="NCBI Taxonomy" id="2653354"/>
    <lineage>
        <taxon>Bacteria</taxon>
        <taxon>Bacillati</taxon>
        <taxon>Bacillota</taxon>
        <taxon>Bacilli</taxon>
        <taxon>Bacillales</taxon>
        <taxon>Bacillaceae</taxon>
        <taxon>Bacillus</taxon>
    </lineage>
</organism>
<keyword evidence="3" id="KW-1185">Reference proteome</keyword>
<accession>A0A6I1FJL2</accession>
<evidence type="ECO:0000259" key="1">
    <source>
        <dbReference type="PROSITE" id="PS50851"/>
    </source>
</evidence>
<dbReference type="InterPro" id="IPR002545">
    <property type="entry name" value="CheW-lke_dom"/>
</dbReference>
<gene>
    <name evidence="2" type="ORF">F9802_01435</name>
</gene>
<name>A0A6I1FJL2_9BACI</name>
<dbReference type="PANTHER" id="PTHR22617:SF23">
    <property type="entry name" value="CHEMOTAXIS PROTEIN CHEW"/>
    <property type="match status" value="1"/>
</dbReference>
<dbReference type="RefSeq" id="WP_152149362.1">
    <property type="nucleotide sequence ID" value="NZ_WEIO01000001.1"/>
</dbReference>
<dbReference type="Proteomes" id="UP000429595">
    <property type="component" value="Unassembled WGS sequence"/>
</dbReference>
<dbReference type="InterPro" id="IPR036061">
    <property type="entry name" value="CheW-like_dom_sf"/>
</dbReference>
<dbReference type="SMART" id="SM00260">
    <property type="entry name" value="CheW"/>
    <property type="match status" value="1"/>
</dbReference>
<dbReference type="Pfam" id="PF01584">
    <property type="entry name" value="CheW"/>
    <property type="match status" value="1"/>
</dbReference>
<comment type="caution">
    <text evidence="2">The sequence shown here is derived from an EMBL/GenBank/DDBJ whole genome shotgun (WGS) entry which is preliminary data.</text>
</comment>
<dbReference type="Gene3D" id="2.30.30.40">
    <property type="entry name" value="SH3 Domains"/>
    <property type="match status" value="1"/>
</dbReference>
<dbReference type="GO" id="GO:0005829">
    <property type="term" value="C:cytosol"/>
    <property type="evidence" value="ECO:0007669"/>
    <property type="project" value="TreeGrafter"/>
</dbReference>
<dbReference type="Gene3D" id="2.40.50.180">
    <property type="entry name" value="CheA-289, Domain 4"/>
    <property type="match status" value="1"/>
</dbReference>
<proteinExistence type="predicted"/>
<feature type="domain" description="CheW-like" evidence="1">
    <location>
        <begin position="4"/>
        <end position="143"/>
    </location>
</feature>
<dbReference type="PROSITE" id="PS50851">
    <property type="entry name" value="CHEW"/>
    <property type="match status" value="1"/>
</dbReference>
<reference evidence="2 3" key="1">
    <citation type="submission" date="2019-10" db="EMBL/GenBank/DDBJ databases">
        <title>Bacillus aerolatum sp. nov., isolated from bioaerosol of sport playgrounds.</title>
        <authorList>
            <person name="Chen P."/>
            <person name="Zhang G."/>
        </authorList>
    </citation>
    <scope>NUCLEOTIDE SEQUENCE [LARGE SCALE GENOMIC DNA]</scope>
    <source>
        <strain evidence="2 3">CX253</strain>
    </source>
</reference>
<protein>
    <submittedName>
        <fullName evidence="2">Chemotaxis protein CheW</fullName>
    </submittedName>
</protein>
<dbReference type="GO" id="GO:0006935">
    <property type="term" value="P:chemotaxis"/>
    <property type="evidence" value="ECO:0007669"/>
    <property type="project" value="InterPro"/>
</dbReference>
<evidence type="ECO:0000313" key="2">
    <source>
        <dbReference type="EMBL" id="KAB7708835.1"/>
    </source>
</evidence>
<dbReference type="EMBL" id="WEIO01000001">
    <property type="protein sequence ID" value="KAB7708835.1"/>
    <property type="molecule type" value="Genomic_DNA"/>
</dbReference>
<dbReference type="InterPro" id="IPR039315">
    <property type="entry name" value="CheW"/>
</dbReference>
<sequence>MQTVNKAVIFESGREEYAVPIESVISIEKVDFINPIPHMPLYMKGITKIREELVPVIDVEAVLYNQPLVEVEEARLLVVQTHSLPAGFLVKDAKEIIDIPQESLKQMGLAAYEKTKYFTGVAAFSERLVTVINPDILVSSLEGMKDIQDYMSKNKVSST</sequence>
<dbReference type="SUPFAM" id="SSF50341">
    <property type="entry name" value="CheW-like"/>
    <property type="match status" value="1"/>
</dbReference>
<evidence type="ECO:0000313" key="3">
    <source>
        <dbReference type="Proteomes" id="UP000429595"/>
    </source>
</evidence>
<dbReference type="PANTHER" id="PTHR22617">
    <property type="entry name" value="CHEMOTAXIS SENSOR HISTIDINE KINASE-RELATED"/>
    <property type="match status" value="1"/>
</dbReference>
<dbReference type="GO" id="GO:0007165">
    <property type="term" value="P:signal transduction"/>
    <property type="evidence" value="ECO:0007669"/>
    <property type="project" value="InterPro"/>
</dbReference>
<dbReference type="AlphaFoldDB" id="A0A6I1FJL2"/>